<reference evidence="1" key="1">
    <citation type="submission" date="2016-08" db="EMBL/GenBank/DDBJ databases">
        <authorList>
            <person name="Seilhamer J.J."/>
        </authorList>
    </citation>
    <scope>NUCLEOTIDE SEQUENCE</scope>
    <source>
        <strain evidence="1">86</strain>
    </source>
</reference>
<dbReference type="Gene3D" id="1.10.10.10">
    <property type="entry name" value="Winged helix-like DNA-binding domain superfamily/Winged helix DNA-binding domain"/>
    <property type="match status" value="1"/>
</dbReference>
<name>A0A212L337_9HYPH</name>
<proteinExistence type="predicted"/>
<dbReference type="RefSeq" id="WP_288199129.1">
    <property type="nucleotide sequence ID" value="NZ_LT608334.1"/>
</dbReference>
<dbReference type="AlphaFoldDB" id="A0A212L337"/>
<dbReference type="Gene3D" id="3.30.1490.190">
    <property type="match status" value="1"/>
</dbReference>
<organism evidence="1">
    <name type="scientific">uncultured Pleomorphomonas sp</name>
    <dbReference type="NCBI Taxonomy" id="442121"/>
    <lineage>
        <taxon>Bacteria</taxon>
        <taxon>Pseudomonadati</taxon>
        <taxon>Pseudomonadota</taxon>
        <taxon>Alphaproteobacteria</taxon>
        <taxon>Hyphomicrobiales</taxon>
        <taxon>Pleomorphomonadaceae</taxon>
        <taxon>Pleomorphomonas</taxon>
        <taxon>environmental samples</taxon>
    </lineage>
</organism>
<dbReference type="InterPro" id="IPR036390">
    <property type="entry name" value="WH_DNA-bd_sf"/>
</dbReference>
<dbReference type="InterPro" id="IPR043135">
    <property type="entry name" value="Fur_C"/>
</dbReference>
<evidence type="ECO:0000313" key="1">
    <source>
        <dbReference type="EMBL" id="SCM71769.1"/>
    </source>
</evidence>
<sequence length="132" mass="14122">MQINGARTAGLVLECLDAARRPLKAYEILAAIRPRGVNSAMTVYRALGRLRAAGRVRRIESLNAFLAVPAGKETASPEKTLGVAICDRCGTVSPFWDEALASVAARDVSLFDVRSLTLELHGFCGNCRPPPG</sequence>
<gene>
    <name evidence="1" type="ORF">KL86PLE_100332</name>
</gene>
<accession>A0A212L337</accession>
<dbReference type="SUPFAM" id="SSF46785">
    <property type="entry name" value="Winged helix' DNA-binding domain"/>
    <property type="match status" value="1"/>
</dbReference>
<protein>
    <submittedName>
        <fullName evidence="1">Fur family transcriptional regulator</fullName>
    </submittedName>
</protein>
<dbReference type="InterPro" id="IPR036388">
    <property type="entry name" value="WH-like_DNA-bd_sf"/>
</dbReference>
<dbReference type="EMBL" id="FMJD01000002">
    <property type="protein sequence ID" value="SCM71769.1"/>
    <property type="molecule type" value="Genomic_DNA"/>
</dbReference>